<accession>A0A7U2MRC9</accession>
<sequence>MPTDRVCVMKAGAFQAVEFRSSSQGFIYLGKWQLRHTYTPQWLENCCCQRTKHSENGILLPKVFTKNLLSNIPPEKDRSSTYWWMRALIALENLATSQQSPTLGLCLSHIIGCRLISSGRRHDQEETSAAAYRHEAHEYSVCT</sequence>
<dbReference type="VEuPathDB" id="FungiDB:F9C07_2279740"/>
<dbReference type="EMBL" id="CP044619">
    <property type="protein sequence ID" value="QRD88532.1"/>
    <property type="molecule type" value="Genomic_DNA"/>
</dbReference>
<dbReference type="OMA" id="RHEAHEY"/>
<organism evidence="1 2">
    <name type="scientific">Aspergillus flavus (strain ATCC 200026 / FGSC A1120 / IAM 13836 / NRRL 3357 / JCM 12722 / SRRC 167)</name>
    <dbReference type="NCBI Taxonomy" id="332952"/>
    <lineage>
        <taxon>Eukaryota</taxon>
        <taxon>Fungi</taxon>
        <taxon>Dikarya</taxon>
        <taxon>Ascomycota</taxon>
        <taxon>Pezizomycotina</taxon>
        <taxon>Eurotiomycetes</taxon>
        <taxon>Eurotiomycetidae</taxon>
        <taxon>Eurotiales</taxon>
        <taxon>Aspergillaceae</taxon>
        <taxon>Aspergillus</taxon>
        <taxon>Aspergillus subgen. Circumdati</taxon>
    </lineage>
</organism>
<evidence type="ECO:0000313" key="1">
    <source>
        <dbReference type="EMBL" id="QRD88532.1"/>
    </source>
</evidence>
<proteinExistence type="predicted"/>
<protein>
    <submittedName>
        <fullName evidence="1">Uncharacterized protein</fullName>
    </submittedName>
</protein>
<dbReference type="AlphaFoldDB" id="A0A7U2MRC9"/>
<reference evidence="2" key="1">
    <citation type="journal article" date="2021" name="G3 (Bethesda)">
        <title>Chromosome assembled and annotated genome sequence of Aspergillus flavus NRRL 3357.</title>
        <authorList>
            <person name="Skerker J.M."/>
            <person name="Pianalto K.M."/>
            <person name="Mondo S.J."/>
            <person name="Yang K."/>
            <person name="Arkin A.P."/>
            <person name="Keller N.P."/>
            <person name="Grigoriev I.V."/>
            <person name="Louise Glass N.L."/>
        </authorList>
    </citation>
    <scope>NUCLEOTIDE SEQUENCE [LARGE SCALE GENOMIC DNA]</scope>
    <source>
        <strain evidence="2">ATCC 200026 / FGSC A1120 / IAM 13836 / NRRL 3357 / JCM 12722 / SRRC 167</strain>
    </source>
</reference>
<name>A0A7U2MRC9_ASPFN</name>
<dbReference type="Proteomes" id="UP000596276">
    <property type="component" value="Chromosome 1"/>
</dbReference>
<keyword evidence="2" id="KW-1185">Reference proteome</keyword>
<evidence type="ECO:0000313" key="2">
    <source>
        <dbReference type="Proteomes" id="UP000596276"/>
    </source>
</evidence>
<gene>
    <name evidence="1" type="ORF">F9C07_2279740</name>
</gene>